<dbReference type="RefSeq" id="YP_009206859.1">
    <property type="nucleotide sequence ID" value="NC_028890.1"/>
</dbReference>
<keyword evidence="2" id="KW-1185">Reference proteome</keyword>
<dbReference type="KEGG" id="vg:26633350"/>
<evidence type="ECO:0000313" key="1">
    <source>
        <dbReference type="EMBL" id="ALA13140.1"/>
    </source>
</evidence>
<evidence type="ECO:0000313" key="2">
    <source>
        <dbReference type="Proteomes" id="UP000204602"/>
    </source>
</evidence>
<dbReference type="EMBL" id="KT224359">
    <property type="protein sequence ID" value="ALA13140.1"/>
    <property type="molecule type" value="Genomic_DNA"/>
</dbReference>
<sequence length="77" mass="9305">MRMEDAKEYLDKLYAQRRQTEFELEILDKNIEHAHNRIMDMCPHEHVTGKIIKWCQDCGHAEMFWSFPKRGGINRAR</sequence>
<accession>A0A0K2D066</accession>
<dbReference type="OrthoDB" id="23731at10239"/>
<organism evidence="1 2">
    <name type="scientific">Bacillus phage TsarBomba</name>
    <dbReference type="NCBI Taxonomy" id="1690456"/>
    <lineage>
        <taxon>Viruses</taxon>
        <taxon>Duplodnaviria</taxon>
        <taxon>Heunggongvirae</taxon>
        <taxon>Uroviricota</taxon>
        <taxon>Caudoviricetes</taxon>
        <taxon>Herelleviridae</taxon>
        <taxon>Bastillevirinae</taxon>
        <taxon>Tsarbombavirus</taxon>
        <taxon>Tsarbombavirus tsarbomba</taxon>
    </lineage>
</organism>
<dbReference type="Proteomes" id="UP000204602">
    <property type="component" value="Segment"/>
</dbReference>
<proteinExistence type="predicted"/>
<name>A0A0K2D066_9CAUD</name>
<protein>
    <submittedName>
        <fullName evidence="1">Uncharacterized protein</fullName>
    </submittedName>
</protein>
<reference evidence="1 2" key="1">
    <citation type="journal article" date="2015" name="Genome Announc.">
        <title>Complete Genome Sequence of Bacillus cereus Group Phage TsarBomba.</title>
        <authorList>
            <person name="Erill I."/>
            <person name="Caruso S.M."/>
        </authorList>
    </citation>
    <scope>NUCLEOTIDE SEQUENCE [LARGE SCALE GENOMIC DNA]</scope>
</reference>
<dbReference type="GeneID" id="26633350"/>
<gene>
    <name evidence="1" type="ORF">TSARBOMBA_24</name>
</gene>